<sequence>MEGGGAGTTLSADSPVHAADAGEKTSGGDDPVQTPEKANVLAAGEGSEGAESGGRRELVENKGDTEGQKAVPPSSRNDVNDATGETKAFEEGEKRSPLQRAKAEENTPSLHKDLDREGSRERRERDEQKVLSEPPSNTIGDSTSVSLSFSSSPFPSTSSSSSSLSSSSFIPSSTDMPHARRSTLPCLPPAFPAGDEEPAGSAFKKVSSPPAFPDADFFSPSSSPFPVQGALARGRAGVHTPEATHRDRLGSSQERDAQPRVPAIPLFPGSASCADSTSAAVPDASPFAASALAAASPSPVACASMASREFPVLADREATPSTRPGGASASLPGVRTFQNSGRKAADGDSGDRRRDPRGEAPAVLGVSPDGEEIGTHGAREAGRRETVFPSDAGFDLDTVAQERRKGEEEREEEREAGESACVFPSQLPLGPDASLPAPRGDFARGWEPPPVAHGASRGRAGSGVCTADASRDQPFLGGPARDAAEPEASSLSRRKFVLSEAEWRTKMPANAPVPLPLLTAPQRSGMHARTDQATSDPAAPSTKRQTGDTGDTGDRGRAEGDTARRGGPLEREGEVGEKEDSTAVPGEKRERDGGVATHAGKDRQDDRDETPHRPAAASLASLSGARGGAGERGVDLFRSRSAPASREEEASFWAAQVDEERMCPSCEGTRAVSLSLPALGFAAWPLFTTATLASSLHVIASPSSASPAALPWKLHLSSSVFMFVLDGAGVLQVTEGETERDFPFQTRAALSVPPLTPYRVLASSPQPLLLVVCQAPPPDEADGSLSTSGVRTDAAPPSRGD</sequence>
<proteinExistence type="predicted"/>
<dbReference type="SUPFAM" id="SSF51182">
    <property type="entry name" value="RmlC-like cupins"/>
    <property type="match status" value="1"/>
</dbReference>
<dbReference type="GeneID" id="13442000"/>
<dbReference type="OrthoDB" id="10661632at2759"/>
<dbReference type="OMA" id="FAAWPLF"/>
<feature type="compositionally biased region" description="Basic and acidic residues" evidence="1">
    <location>
        <begin position="552"/>
        <end position="612"/>
    </location>
</feature>
<keyword evidence="4" id="KW-1185">Reference proteome</keyword>
<dbReference type="VEuPathDB" id="ToxoDB:NCLIV_045520"/>
<accession>F0VLJ1</accession>
<feature type="region of interest" description="Disordered" evidence="1">
    <location>
        <begin position="1"/>
        <end position="281"/>
    </location>
</feature>
<reference evidence="4" key="3">
    <citation type="journal article" date="2012" name="PLoS Pathog.">
        <title>Comparative genomics of the apicomplexan parasites Toxoplasma gondii and Neospora caninum: Coccidia differing in host range and transmission strategy.</title>
        <authorList>
            <person name="Reid A.J."/>
            <person name="Vermont S.J."/>
            <person name="Cotton J.A."/>
            <person name="Harris D."/>
            <person name="Hill-Cawthorne G.A."/>
            <person name="Konen-Waisman S."/>
            <person name="Latham S.M."/>
            <person name="Mourier T."/>
            <person name="Norton R."/>
            <person name="Quail M.A."/>
            <person name="Sanders M."/>
            <person name="Shanmugam D."/>
            <person name="Sohal A."/>
            <person name="Wasmuth J.D."/>
            <person name="Brunk B."/>
            <person name="Grigg M.E."/>
            <person name="Howard J.C."/>
            <person name="Parkinson J."/>
            <person name="Roos D.S."/>
            <person name="Trees A.J."/>
            <person name="Berriman M."/>
            <person name="Pain A."/>
            <person name="Wastling J.M."/>
        </authorList>
    </citation>
    <scope>NUCLEOTIDE SEQUENCE [LARGE SCALE GENOMIC DNA]</scope>
    <source>
        <strain evidence="4">Liverpool</strain>
    </source>
</reference>
<name>F0VLJ1_NEOCL</name>
<feature type="compositionally biased region" description="Basic and acidic residues" evidence="1">
    <location>
        <begin position="373"/>
        <end position="386"/>
    </location>
</feature>
<gene>
    <name evidence="3" type="ORF">BN1204_045520</name>
    <name evidence="2" type="ORF">NCLIV_045520</name>
</gene>
<dbReference type="RefSeq" id="XP_003884150.1">
    <property type="nucleotide sequence ID" value="XM_003884101.1"/>
</dbReference>
<dbReference type="Proteomes" id="UP000007494">
    <property type="component" value="Chromosome X"/>
</dbReference>
<dbReference type="InParanoid" id="F0VLJ1"/>
<evidence type="ECO:0008006" key="5">
    <source>
        <dbReference type="Google" id="ProtNLM"/>
    </source>
</evidence>
<reference evidence="2" key="1">
    <citation type="submission" date="2011-02" db="EMBL/GenBank/DDBJ databases">
        <authorList>
            <person name="Aslett M."/>
        </authorList>
    </citation>
    <scope>NUCLEOTIDE SEQUENCE</scope>
    <source>
        <strain evidence="2">Liverpool</strain>
    </source>
</reference>
<evidence type="ECO:0000313" key="3">
    <source>
        <dbReference type="EMBL" id="CEL68818.1"/>
    </source>
</evidence>
<feature type="region of interest" description="Disordered" evidence="1">
    <location>
        <begin position="779"/>
        <end position="801"/>
    </location>
</feature>
<dbReference type="AlphaFoldDB" id="F0VLJ1"/>
<dbReference type="eggNOG" id="ENOG502QYPA">
    <property type="taxonomic scope" value="Eukaryota"/>
</dbReference>
<feature type="compositionally biased region" description="Basic and acidic residues" evidence="1">
    <location>
        <begin position="343"/>
        <end position="358"/>
    </location>
</feature>
<feature type="compositionally biased region" description="Low complexity" evidence="1">
    <location>
        <begin position="142"/>
        <end position="174"/>
    </location>
</feature>
<evidence type="ECO:0000313" key="2">
    <source>
        <dbReference type="EMBL" id="CBZ54119.1"/>
    </source>
</evidence>
<feature type="compositionally biased region" description="Low complexity" evidence="1">
    <location>
        <begin position="454"/>
        <end position="463"/>
    </location>
</feature>
<reference evidence="2" key="2">
    <citation type="submission" date="2011-03" db="EMBL/GenBank/DDBJ databases">
        <title>Comparative genomics and transcriptomics of Neospora caninum and Toxoplasma gondii.</title>
        <authorList>
            <person name="Reid A.J."/>
            <person name="Sohal A."/>
            <person name="Harris D."/>
            <person name="Quail M."/>
            <person name="Sanders M."/>
            <person name="Berriman M."/>
            <person name="Wastling J.M."/>
            <person name="Pain A."/>
        </authorList>
    </citation>
    <scope>NUCLEOTIDE SEQUENCE</scope>
    <source>
        <strain evidence="2">Liverpool</strain>
    </source>
</reference>
<dbReference type="EMBL" id="LN714485">
    <property type="protein sequence ID" value="CEL68818.1"/>
    <property type="molecule type" value="Genomic_DNA"/>
</dbReference>
<feature type="region of interest" description="Disordered" evidence="1">
    <location>
        <begin position="313"/>
        <end position="632"/>
    </location>
</feature>
<feature type="compositionally biased region" description="Basic and acidic residues" evidence="1">
    <location>
        <begin position="87"/>
        <end position="130"/>
    </location>
</feature>
<reference evidence="3" key="4">
    <citation type="journal article" date="2015" name="PLoS ONE">
        <title>Comprehensive Evaluation of Toxoplasma gondii VEG and Neospora caninum LIV Genomes with Tachyzoite Stage Transcriptome and Proteome Defines Novel Transcript Features.</title>
        <authorList>
            <person name="Ramaprasad A."/>
            <person name="Mourier T."/>
            <person name="Naeem R."/>
            <person name="Malas T.B."/>
            <person name="Moussa E."/>
            <person name="Panigrahi A."/>
            <person name="Vermont S.J."/>
            <person name="Otto T.D."/>
            <person name="Wastling J."/>
            <person name="Pain A."/>
        </authorList>
    </citation>
    <scope>NUCLEOTIDE SEQUENCE</scope>
    <source>
        <strain evidence="3">Liverpool</strain>
    </source>
</reference>
<evidence type="ECO:0000313" key="4">
    <source>
        <dbReference type="Proteomes" id="UP000007494"/>
    </source>
</evidence>
<feature type="compositionally biased region" description="Basic and acidic residues" evidence="1">
    <location>
        <begin position="242"/>
        <end position="258"/>
    </location>
</feature>
<feature type="compositionally biased region" description="Low complexity" evidence="1">
    <location>
        <begin position="615"/>
        <end position="624"/>
    </location>
</feature>
<protein>
    <recommendedName>
        <fullName evidence="5">Cupin domain-containing protein</fullName>
    </recommendedName>
</protein>
<feature type="compositionally biased region" description="Basic and acidic residues" evidence="1">
    <location>
        <begin position="53"/>
        <end position="67"/>
    </location>
</feature>
<dbReference type="InterPro" id="IPR011051">
    <property type="entry name" value="RmlC_Cupin_sf"/>
</dbReference>
<evidence type="ECO:0000256" key="1">
    <source>
        <dbReference type="SAM" id="MobiDB-lite"/>
    </source>
</evidence>
<organism evidence="2 4">
    <name type="scientific">Neospora caninum (strain Liverpool)</name>
    <dbReference type="NCBI Taxonomy" id="572307"/>
    <lineage>
        <taxon>Eukaryota</taxon>
        <taxon>Sar</taxon>
        <taxon>Alveolata</taxon>
        <taxon>Apicomplexa</taxon>
        <taxon>Conoidasida</taxon>
        <taxon>Coccidia</taxon>
        <taxon>Eucoccidiorida</taxon>
        <taxon>Eimeriorina</taxon>
        <taxon>Sarcocystidae</taxon>
        <taxon>Neospora</taxon>
    </lineage>
</organism>
<dbReference type="EMBL" id="FR823391">
    <property type="protein sequence ID" value="CBZ54119.1"/>
    <property type="molecule type" value="Genomic_DNA"/>
</dbReference>
<feature type="compositionally biased region" description="Low complexity" evidence="1">
    <location>
        <begin position="207"/>
        <end position="226"/>
    </location>
</feature>